<evidence type="ECO:0000313" key="1">
    <source>
        <dbReference type="EMBL" id="OIK25468.1"/>
    </source>
</evidence>
<evidence type="ECO:0000313" key="2">
    <source>
        <dbReference type="Proteomes" id="UP000034838"/>
    </source>
</evidence>
<organism evidence="1 2">
    <name type="scientific">Streptomyces malaysiense</name>
    <dbReference type="NCBI Taxonomy" id="1428626"/>
    <lineage>
        <taxon>Bacteria</taxon>
        <taxon>Bacillati</taxon>
        <taxon>Actinomycetota</taxon>
        <taxon>Actinomycetes</taxon>
        <taxon>Kitasatosporales</taxon>
        <taxon>Streptomycetaceae</taxon>
        <taxon>Streptomyces</taxon>
    </lineage>
</organism>
<reference evidence="1" key="1">
    <citation type="submission" date="2016-10" db="EMBL/GenBank/DDBJ databases">
        <title>Genome sequence of Streptomyces malaysiense MUSC 136.</title>
        <authorList>
            <person name="Lee L.-H."/>
            <person name="Ser H.-L."/>
        </authorList>
    </citation>
    <scope>NUCLEOTIDE SEQUENCE [LARGE SCALE GENOMIC DNA]</scope>
    <source>
        <strain evidence="1">MUSC 136</strain>
    </source>
</reference>
<proteinExistence type="predicted"/>
<name>A0A1J4PYU8_9ACTN</name>
<gene>
    <name evidence="1" type="ORF">VT52_021600</name>
</gene>
<keyword evidence="2" id="KW-1185">Reference proteome</keyword>
<protein>
    <submittedName>
        <fullName evidence="1">Uncharacterized protein</fullName>
    </submittedName>
</protein>
<dbReference type="Proteomes" id="UP000034838">
    <property type="component" value="Unassembled WGS sequence"/>
</dbReference>
<comment type="caution">
    <text evidence="1">The sequence shown here is derived from an EMBL/GenBank/DDBJ whole genome shotgun (WGS) entry which is preliminary data.</text>
</comment>
<dbReference type="AlphaFoldDB" id="A0A1J4PYU8"/>
<accession>A0A1J4PYU8</accession>
<dbReference type="RefSeq" id="WP_071387561.1">
    <property type="nucleotide sequence ID" value="NZ_LBDA02000052.1"/>
</dbReference>
<dbReference type="EMBL" id="LBDA02000052">
    <property type="protein sequence ID" value="OIK25468.1"/>
    <property type="molecule type" value="Genomic_DNA"/>
</dbReference>
<sequence length="113" mass="11851">MRGRAGDFFECGADGLGDQLQTGQVAHRGQDVGGTGALRGALADETGLLQAREREVEKTVGSAALGETVTEIGQHAVIGTGAKGQRAPRQLRRSELPERQLILSEGLCGPSIW</sequence>